<evidence type="ECO:0008006" key="6">
    <source>
        <dbReference type="Google" id="ProtNLM"/>
    </source>
</evidence>
<keyword evidence="2" id="KW-0677">Repeat</keyword>
<dbReference type="Gene3D" id="2.130.10.10">
    <property type="entry name" value="YVTN repeat-like/Quinoprotein amine dehydrogenase"/>
    <property type="match status" value="1"/>
</dbReference>
<dbReference type="InterPro" id="IPR015943">
    <property type="entry name" value="WD40/YVTN_repeat-like_dom_sf"/>
</dbReference>
<dbReference type="EMBL" id="CANTFM010001916">
    <property type="protein sequence ID" value="CAI5743704.1"/>
    <property type="molecule type" value="Genomic_DNA"/>
</dbReference>
<dbReference type="Pfam" id="PF00400">
    <property type="entry name" value="WD40"/>
    <property type="match status" value="2"/>
</dbReference>
<evidence type="ECO:0000256" key="1">
    <source>
        <dbReference type="ARBA" id="ARBA00022574"/>
    </source>
</evidence>
<name>A0AAV0V7M7_9STRA</name>
<dbReference type="SUPFAM" id="SSF50978">
    <property type="entry name" value="WD40 repeat-like"/>
    <property type="match status" value="1"/>
</dbReference>
<feature type="repeat" description="WD" evidence="3">
    <location>
        <begin position="97"/>
        <end position="119"/>
    </location>
</feature>
<comment type="caution">
    <text evidence="4">The sequence shown here is derived from an EMBL/GenBank/DDBJ whole genome shotgun (WGS) entry which is preliminary data.</text>
</comment>
<dbReference type="SMART" id="SM00320">
    <property type="entry name" value="WD40"/>
    <property type="match status" value="5"/>
</dbReference>
<dbReference type="Proteomes" id="UP001162029">
    <property type="component" value="Unassembled WGS sequence"/>
</dbReference>
<protein>
    <recommendedName>
        <fullName evidence="6">WD repeat-containing protein 92</fullName>
    </recommendedName>
</protein>
<evidence type="ECO:0000256" key="3">
    <source>
        <dbReference type="PROSITE-ProRule" id="PRU00221"/>
    </source>
</evidence>
<evidence type="ECO:0000313" key="5">
    <source>
        <dbReference type="Proteomes" id="UP001162029"/>
    </source>
</evidence>
<dbReference type="InterPro" id="IPR036322">
    <property type="entry name" value="WD40_repeat_dom_sf"/>
</dbReference>
<sequence length="320" mass="35279">MGMYPKATGVLTIYSLHQSKLQTLAVYEKPDGIQCGTFGATALNHRHLATGDYKGVMNLWDVEVANVPLYSTLAHKSIVNAIDGSGGQNSGSGAPEIVTGGRDGCVRVWDVRVAEPVVTLAPKEHDIACDCWTVCFGNSYNNSERCIVSGYGNGDVKMFDLRTNSLRWETNCQSGVVHVQFDHKESEMDKLLVTTLDSKFHVYDLQTLHPEKGFACMTEKAHKSTIWQGQFLPQNRDLFMTSGGNGGLNLYKYHNPLSRTAKDADGRPYGICGTVELLDSRVLSTQPIVSMDWSPDREGLCTLVSLDKTVRVYTVTDMNK</sequence>
<dbReference type="AlphaFoldDB" id="A0AAV0V7M7"/>
<dbReference type="PANTHER" id="PTHR10971">
    <property type="entry name" value="MRNA EXPORT FACTOR AND BUB3"/>
    <property type="match status" value="1"/>
</dbReference>
<dbReference type="InterPro" id="IPR019775">
    <property type="entry name" value="WD40_repeat_CS"/>
</dbReference>
<evidence type="ECO:0000313" key="4">
    <source>
        <dbReference type="EMBL" id="CAI5743704.1"/>
    </source>
</evidence>
<gene>
    <name evidence="4" type="ORF">PDE001_LOCUS8901</name>
</gene>
<dbReference type="PROSITE" id="PS50082">
    <property type="entry name" value="WD_REPEATS_2"/>
    <property type="match status" value="1"/>
</dbReference>
<accession>A0AAV0V7M7</accession>
<dbReference type="InterPro" id="IPR001680">
    <property type="entry name" value="WD40_rpt"/>
</dbReference>
<evidence type="ECO:0000256" key="2">
    <source>
        <dbReference type="ARBA" id="ARBA00022737"/>
    </source>
</evidence>
<reference evidence="4" key="1">
    <citation type="submission" date="2022-12" db="EMBL/GenBank/DDBJ databases">
        <authorList>
            <person name="Webb A."/>
        </authorList>
    </citation>
    <scope>NUCLEOTIDE SEQUENCE</scope>
    <source>
        <strain evidence="4">Pd1</strain>
    </source>
</reference>
<keyword evidence="1 3" id="KW-0853">WD repeat</keyword>
<organism evidence="4 5">
    <name type="scientific">Peronospora destructor</name>
    <dbReference type="NCBI Taxonomy" id="86335"/>
    <lineage>
        <taxon>Eukaryota</taxon>
        <taxon>Sar</taxon>
        <taxon>Stramenopiles</taxon>
        <taxon>Oomycota</taxon>
        <taxon>Peronosporomycetes</taxon>
        <taxon>Peronosporales</taxon>
        <taxon>Peronosporaceae</taxon>
        <taxon>Peronospora</taxon>
    </lineage>
</organism>
<proteinExistence type="predicted"/>
<keyword evidence="5" id="KW-1185">Reference proteome</keyword>
<dbReference type="PROSITE" id="PS00678">
    <property type="entry name" value="WD_REPEATS_1"/>
    <property type="match status" value="1"/>
</dbReference>